<dbReference type="SUPFAM" id="SSF50729">
    <property type="entry name" value="PH domain-like"/>
    <property type="match status" value="1"/>
</dbReference>
<evidence type="ECO:0000259" key="1">
    <source>
        <dbReference type="Pfam" id="PF08000"/>
    </source>
</evidence>
<dbReference type="AlphaFoldDB" id="A0AAW9K052"/>
<feature type="domain" description="Bacterial Pleckstrin homology" evidence="1">
    <location>
        <begin position="2"/>
        <end position="124"/>
    </location>
</feature>
<name>A0AAW9K052_CARML</name>
<organism evidence="2 3">
    <name type="scientific">Carnobacterium maltaromaticum</name>
    <name type="common">Carnobacterium piscicola</name>
    <dbReference type="NCBI Taxonomy" id="2751"/>
    <lineage>
        <taxon>Bacteria</taxon>
        <taxon>Bacillati</taxon>
        <taxon>Bacillota</taxon>
        <taxon>Bacilli</taxon>
        <taxon>Lactobacillales</taxon>
        <taxon>Carnobacteriaceae</taxon>
        <taxon>Carnobacterium</taxon>
    </lineage>
</organism>
<comment type="caution">
    <text evidence="2">The sequence shown here is derived from an EMBL/GenBank/DDBJ whole genome shotgun (WGS) entry which is preliminary data.</text>
</comment>
<evidence type="ECO:0000313" key="3">
    <source>
        <dbReference type="Proteomes" id="UP001290462"/>
    </source>
</evidence>
<dbReference type="GeneID" id="83604905"/>
<dbReference type="Pfam" id="PF08000">
    <property type="entry name" value="bPH_1"/>
    <property type="match status" value="1"/>
</dbReference>
<dbReference type="Proteomes" id="UP001290462">
    <property type="component" value="Unassembled WGS sequence"/>
</dbReference>
<dbReference type="RefSeq" id="WP_010052755.1">
    <property type="nucleotide sequence ID" value="NZ_BJOJ01000059.1"/>
</dbReference>
<dbReference type="EMBL" id="JAVBVO010000003">
    <property type="protein sequence ID" value="MDZ5759116.1"/>
    <property type="molecule type" value="Genomic_DNA"/>
</dbReference>
<reference evidence="2" key="1">
    <citation type="submission" date="2023-08" db="EMBL/GenBank/DDBJ databases">
        <title>Genomic characterization of piscicolin 126 produced by Carnobacterium maltaromaticum CM22 strain isolated from salmon (Salmo salar).</title>
        <authorList>
            <person name="Gonzalez-Gragera E."/>
            <person name="Garcia-Lopez J.D."/>
            <person name="Teso-Perez C."/>
            <person name="Gimenez-Hernandez I."/>
            <person name="Peralta-Sanchez J.M."/>
            <person name="Valdivia E."/>
            <person name="Montalban-Lopez M."/>
            <person name="Martin-Platero A.M."/>
            <person name="Banos A."/>
            <person name="Martinez-Bueno M."/>
        </authorList>
    </citation>
    <scope>NUCLEOTIDE SEQUENCE</scope>
    <source>
        <strain evidence="2">CM22</strain>
    </source>
</reference>
<dbReference type="CDD" id="cd13225">
    <property type="entry name" value="PH-like_bacteria"/>
    <property type="match status" value="1"/>
</dbReference>
<evidence type="ECO:0000313" key="2">
    <source>
        <dbReference type="EMBL" id="MDZ5759116.1"/>
    </source>
</evidence>
<sequence>MGLFSGLINNASDANINDVRKKLADVLLPTEDIELAYKLVRDMVIFTEKRLIIIDKQGVTGKKTSYKSYPYRSISRFTVETTGHFDLDAELHIFISSALEPAATLTFSKDRHIVEIQQALAKAVL</sequence>
<proteinExistence type="predicted"/>
<dbReference type="InterPro" id="IPR037063">
    <property type="entry name" value="PHb_sf"/>
</dbReference>
<gene>
    <name evidence="2" type="ORF">RAK27_10645</name>
</gene>
<dbReference type="InterPro" id="IPR012544">
    <property type="entry name" value="PHb"/>
</dbReference>
<dbReference type="PANTHER" id="PTHR35796:SF3">
    <property type="entry name" value="BHLH DOMAIN-CONTAINING PROTEIN"/>
    <property type="match status" value="1"/>
</dbReference>
<accession>A0AAW9K052</accession>
<dbReference type="Gene3D" id="2.30.29.50">
    <property type="entry name" value="Bacterial Pleckstrin homology domain"/>
    <property type="match status" value="1"/>
</dbReference>
<protein>
    <submittedName>
        <fullName evidence="2">PH domain-containing protein</fullName>
    </submittedName>
</protein>
<dbReference type="PANTHER" id="PTHR35796">
    <property type="entry name" value="HYPOTHETICAL CYTOSOLIC PROTEIN"/>
    <property type="match status" value="1"/>
</dbReference>